<keyword evidence="1" id="KW-0256">Endoplasmic reticulum</keyword>
<comment type="similarity">
    <text evidence="1">Belongs to the GPI inositol-deacylase family.</text>
</comment>
<dbReference type="STRING" id="4232.A0A251VHW4"/>
<proteinExistence type="inferred from homology"/>
<keyword evidence="1 4" id="KW-0378">Hydrolase</keyword>
<feature type="transmembrane region" description="Helical" evidence="1">
    <location>
        <begin position="1077"/>
        <end position="1095"/>
    </location>
</feature>
<dbReference type="Pfam" id="PF07819">
    <property type="entry name" value="PGAP1"/>
    <property type="match status" value="1"/>
</dbReference>
<dbReference type="GO" id="GO:0006505">
    <property type="term" value="P:GPI anchor metabolic process"/>
    <property type="evidence" value="ECO:0000318"/>
    <property type="project" value="GO_Central"/>
</dbReference>
<feature type="transmembrane region" description="Helical" evidence="1">
    <location>
        <begin position="904"/>
        <end position="922"/>
    </location>
</feature>
<keyword evidence="5" id="KW-1185">Reference proteome</keyword>
<dbReference type="Gene3D" id="3.40.50.1820">
    <property type="entry name" value="alpha/beta hydrolase"/>
    <property type="match status" value="1"/>
</dbReference>
<keyword evidence="1" id="KW-0813">Transport</keyword>
<keyword evidence="1" id="KW-0472">Membrane</keyword>
<dbReference type="FunCoup" id="A0A251VHW4">
    <property type="interactions" value="1918"/>
</dbReference>
<evidence type="ECO:0000259" key="3">
    <source>
        <dbReference type="Pfam" id="PF07819"/>
    </source>
</evidence>
<dbReference type="PANTHER" id="PTHR47346">
    <property type="entry name" value="HYDROLASES, ACTING ON ESTER BOND"/>
    <property type="match status" value="1"/>
</dbReference>
<feature type="compositionally biased region" description="Basic and acidic residues" evidence="2">
    <location>
        <begin position="513"/>
        <end position="527"/>
    </location>
</feature>
<dbReference type="OMA" id="LGHYFAH"/>
<name>A0A251VHW4_HELAN</name>
<feature type="transmembrane region" description="Helical" evidence="1">
    <location>
        <begin position="715"/>
        <end position="735"/>
    </location>
</feature>
<feature type="transmembrane region" description="Helical" evidence="1">
    <location>
        <begin position="1107"/>
        <end position="1125"/>
    </location>
</feature>
<protein>
    <recommendedName>
        <fullName evidence="1">GPI inositol-deacylase</fullName>
        <ecNumber evidence="1">3.1.-.-</ecNumber>
    </recommendedName>
</protein>
<dbReference type="SUPFAM" id="SSF53474">
    <property type="entry name" value="alpha/beta-Hydrolases"/>
    <property type="match status" value="1"/>
</dbReference>
<sequence>MNQTVSYYYAILINRTDTDQKPAATSKQIPNNFFYVHSLTPLRFTSVYFYSQLHRKIQHHRDTVITHFRPAATEETTAAQNHTNIITKSHILRIKSQFSDSQIRRWWINLRILCLLIQKMEGFKAKFRLVTVAVLSIGIALVAIYDLLKPISNGCAMTYMYPTYIPISATEGLSSSKYGLYLYHEGWKQIDFNEHLKQLNGVPVLFIPGNGGSYKQVRSLAAESDRAYQGGPPEPMLYQEASLTLEGVEMDDINVPIFNQYKRRLDWFAVDLEGEHSAMDGQILEEHTEYVVYAIHRILDQYKESRDARVKEGGVESSSLPNSVILVGHSMGGFVARAAVVHPNLRNSAVETILTLSAPHQSPPLALQPSLGHYYEYINQKWRKGYEVQTSRAVPQLSRVIVISISGGGNDYQIRTKLESVDGIVPSTNGFMISSMGVKNVWLSMEHQVILWCNQLVVQVSHTLLSLVDPETGHPISGTRKRLTVFTKMLQSGMPQSLLRQSDHHQQLPHHPLQKERNNPGSEKKDFPACPSKIQWSVEGLERDLYIKTPTVTILAMDGRRRWLDIKELGSNGRTSFVLVTNLLPCYGIRLHLWPEKGTSGSDLPLNKRVVEVTSKIVQIPSGPAPRQIEPGSQTEQPPPSAVFWLDTKDMNGFRFLTISVAPSPTVSGRPPPAASMAVGQFFNPDEGRKEFSPKSLLRSMYSQKDIFIKEDHPIVMDITFSISLGLLPATVSLVTTGCGIKNSGLPVEEAGDIDNGKLCKLRCFPPVALARDPTSGLHIFPNLYSRTIEVDSSPALWTSQGSEKTNVLLLVDPHCSYKSSVAVSLTYAGRRFMLLYNSQIIGLSFAVVLFALMRQANAWELDLPVPSLLSAVETNLRVPLPFLLLTISPILIALLYSCLNPKSFPRVGSFFVVAMICYLIANGTVIILILTTLILSHVVAGIHVFFKTRWRWRILDNSTSFFSFKVLRVINANPSLATSLLAIALVCFVHPALGLLILVLSHVLCCHHALCSYFTASSKARTEDFYGFGNGGKSSIFKNDKSEEGLSGDENSSNSPDSAKSYGDTQLEIFHHRHGLLILHLLSLLMFLPSLVAWLERLSMGHNFPWFLDSVLCMGVVLHGICDSKPEFNVFFQIPGMRGYEIRQGFVYLIAGYCCYLAGLDLAPYKAFYAMATIGAVSFFFRILERNRRSGEVYYSSRKHSHRH</sequence>
<dbReference type="InterPro" id="IPR029058">
    <property type="entry name" value="AB_hydrolase_fold"/>
</dbReference>
<organism evidence="4 5">
    <name type="scientific">Helianthus annuus</name>
    <name type="common">Common sunflower</name>
    <dbReference type="NCBI Taxonomy" id="4232"/>
    <lineage>
        <taxon>Eukaryota</taxon>
        <taxon>Viridiplantae</taxon>
        <taxon>Streptophyta</taxon>
        <taxon>Embryophyta</taxon>
        <taxon>Tracheophyta</taxon>
        <taxon>Spermatophyta</taxon>
        <taxon>Magnoliopsida</taxon>
        <taxon>eudicotyledons</taxon>
        <taxon>Gunneridae</taxon>
        <taxon>Pentapetalae</taxon>
        <taxon>asterids</taxon>
        <taxon>campanulids</taxon>
        <taxon>Asterales</taxon>
        <taxon>Asteraceae</taxon>
        <taxon>Asteroideae</taxon>
        <taxon>Heliantheae alliance</taxon>
        <taxon>Heliantheae</taxon>
        <taxon>Helianthus</taxon>
    </lineage>
</organism>
<reference evidence="5" key="1">
    <citation type="journal article" date="2017" name="Nature">
        <title>The sunflower genome provides insights into oil metabolism, flowering and Asterid evolution.</title>
        <authorList>
            <person name="Badouin H."/>
            <person name="Gouzy J."/>
            <person name="Grassa C.J."/>
            <person name="Murat F."/>
            <person name="Staton S.E."/>
            <person name="Cottret L."/>
            <person name="Lelandais-Briere C."/>
            <person name="Owens G.L."/>
            <person name="Carrere S."/>
            <person name="Mayjonade B."/>
            <person name="Legrand L."/>
            <person name="Gill N."/>
            <person name="Kane N.C."/>
            <person name="Bowers J.E."/>
            <person name="Hubner S."/>
            <person name="Bellec A."/>
            <person name="Berard A."/>
            <person name="Berges H."/>
            <person name="Blanchet N."/>
            <person name="Boniface M.C."/>
            <person name="Brunel D."/>
            <person name="Catrice O."/>
            <person name="Chaidir N."/>
            <person name="Claudel C."/>
            <person name="Donnadieu C."/>
            <person name="Faraut T."/>
            <person name="Fievet G."/>
            <person name="Helmstetter N."/>
            <person name="King M."/>
            <person name="Knapp S.J."/>
            <person name="Lai Z."/>
            <person name="Le Paslier M.C."/>
            <person name="Lippi Y."/>
            <person name="Lorenzon L."/>
            <person name="Mandel J.R."/>
            <person name="Marage G."/>
            <person name="Marchand G."/>
            <person name="Marquand E."/>
            <person name="Bret-Mestries E."/>
            <person name="Morien E."/>
            <person name="Nambeesan S."/>
            <person name="Nguyen T."/>
            <person name="Pegot-Espagnet P."/>
            <person name="Pouilly N."/>
            <person name="Raftis F."/>
            <person name="Sallet E."/>
            <person name="Schiex T."/>
            <person name="Thomas J."/>
            <person name="Vandecasteele C."/>
            <person name="Vares D."/>
            <person name="Vear F."/>
            <person name="Vautrin S."/>
            <person name="Crespi M."/>
            <person name="Mangin B."/>
            <person name="Burke J.M."/>
            <person name="Salse J."/>
            <person name="Munos S."/>
            <person name="Vincourt P."/>
            <person name="Rieseberg L.H."/>
            <person name="Langlade N.B."/>
        </authorList>
    </citation>
    <scope>NUCLEOTIDE SEQUENCE [LARGE SCALE GENOMIC DNA]</scope>
    <source>
        <strain evidence="5">cv. SF193</strain>
    </source>
</reference>
<feature type="transmembrane region" description="Helical" evidence="1">
    <location>
        <begin position="993"/>
        <end position="1017"/>
    </location>
</feature>
<feature type="domain" description="GPI inositol-deacylase PGAP1-like alpha/beta" evidence="3">
    <location>
        <begin position="198"/>
        <end position="466"/>
    </location>
</feature>
<feature type="transmembrane region" description="Helical" evidence="1">
    <location>
        <begin position="835"/>
        <end position="857"/>
    </location>
</feature>
<feature type="transmembrane region" description="Helical" evidence="1">
    <location>
        <begin position="127"/>
        <end position="148"/>
    </location>
</feature>
<dbReference type="AlphaFoldDB" id="A0A251VHW4"/>
<evidence type="ECO:0000313" key="5">
    <source>
        <dbReference type="Proteomes" id="UP000215914"/>
    </source>
</evidence>
<comment type="subcellular location">
    <subcellularLocation>
        <location evidence="1">Endoplasmic reticulum membrane</location>
    </subcellularLocation>
</comment>
<dbReference type="GO" id="GO:0050185">
    <property type="term" value="F:phosphatidylinositol deacylase activity"/>
    <property type="evidence" value="ECO:0000318"/>
    <property type="project" value="GO_Central"/>
</dbReference>
<feature type="transmembrane region" description="Helical" evidence="1">
    <location>
        <begin position="877"/>
        <end position="897"/>
    </location>
</feature>
<feature type="transmembrane region" description="Helical" evidence="1">
    <location>
        <begin position="1146"/>
        <end position="1163"/>
    </location>
</feature>
<keyword evidence="1" id="KW-1133">Transmembrane helix</keyword>
<evidence type="ECO:0000256" key="1">
    <source>
        <dbReference type="RuleBase" id="RU365011"/>
    </source>
</evidence>
<accession>A0A251VHW4</accession>
<feature type="region of interest" description="Disordered" evidence="2">
    <location>
        <begin position="498"/>
        <end position="528"/>
    </location>
</feature>
<dbReference type="PANTHER" id="PTHR47346:SF1">
    <property type="entry name" value="GPI INOSITOL-DEACYLASE"/>
    <property type="match status" value="1"/>
</dbReference>
<feature type="compositionally biased region" description="Polar residues" evidence="2">
    <location>
        <begin position="1050"/>
        <end position="1059"/>
    </location>
</feature>
<keyword evidence="1" id="KW-0653">Protein transport</keyword>
<dbReference type="InterPro" id="IPR012908">
    <property type="entry name" value="PGAP1-ab_dom-like"/>
</dbReference>
<gene>
    <name evidence="4" type="ORF">HannXRQ_Chr02g0054051</name>
</gene>
<comment type="function">
    <text evidence="1">Involved in inositol deacylation of GPI-anchored proteins which plays important roles in the quality control and ER-associated degradation of GPI-anchored proteins.</text>
</comment>
<feature type="transmembrane region" description="Helical" evidence="1">
    <location>
        <begin position="1169"/>
        <end position="1185"/>
    </location>
</feature>
<dbReference type="InParanoid" id="A0A251VHW4"/>
<evidence type="ECO:0000256" key="2">
    <source>
        <dbReference type="SAM" id="MobiDB-lite"/>
    </source>
</evidence>
<dbReference type="GO" id="GO:0005789">
    <property type="term" value="C:endoplasmic reticulum membrane"/>
    <property type="evidence" value="ECO:0007669"/>
    <property type="project" value="UniProtKB-SubCell"/>
</dbReference>
<evidence type="ECO:0000313" key="4">
    <source>
        <dbReference type="EMBL" id="OTG35185.1"/>
    </source>
</evidence>
<keyword evidence="1" id="KW-0812">Transmembrane</keyword>
<feature type="region of interest" description="Disordered" evidence="2">
    <location>
        <begin position="1042"/>
        <end position="1061"/>
    </location>
</feature>
<dbReference type="EC" id="3.1.-.-" evidence="1"/>
<dbReference type="Proteomes" id="UP000215914">
    <property type="component" value="Chromosome 2"/>
</dbReference>
<dbReference type="GO" id="GO:0005783">
    <property type="term" value="C:endoplasmic reticulum"/>
    <property type="evidence" value="ECO:0000318"/>
    <property type="project" value="GO_Central"/>
</dbReference>
<dbReference type="EMBL" id="CM007891">
    <property type="protein sequence ID" value="OTG35185.1"/>
    <property type="molecule type" value="Genomic_DNA"/>
</dbReference>
<dbReference type="GO" id="GO:0015031">
    <property type="term" value="P:protein transport"/>
    <property type="evidence" value="ECO:0000318"/>
    <property type="project" value="GO_Central"/>
</dbReference>